<dbReference type="PROSITE" id="PS01031">
    <property type="entry name" value="SHSP"/>
    <property type="match status" value="1"/>
</dbReference>
<dbReference type="Proteomes" id="UP000036520">
    <property type="component" value="Chromosome"/>
</dbReference>
<dbReference type="RefSeq" id="WP_084011709.1">
    <property type="nucleotide sequence ID" value="NZ_CAXBGM010000060.1"/>
</dbReference>
<dbReference type="InterPro" id="IPR002068">
    <property type="entry name" value="A-crystallin/Hsp20_dom"/>
</dbReference>
<keyword evidence="4" id="KW-0346">Stress response</keyword>
<dbReference type="InterPro" id="IPR008978">
    <property type="entry name" value="HSP20-like_chaperone"/>
</dbReference>
<feature type="domain" description="SHSP" evidence="3">
    <location>
        <begin position="37"/>
        <end position="151"/>
    </location>
</feature>
<reference evidence="4 5" key="1">
    <citation type="submission" date="2015-07" db="EMBL/GenBank/DDBJ databases">
        <authorList>
            <person name="Kim K.M."/>
        </authorList>
    </citation>
    <scope>NUCLEOTIDE SEQUENCE [LARGE SCALE GENOMIC DNA]</scope>
    <source>
        <strain evidence="4 5">KCTC 12363</strain>
    </source>
</reference>
<evidence type="ECO:0000259" key="3">
    <source>
        <dbReference type="PROSITE" id="PS01031"/>
    </source>
</evidence>
<dbReference type="PANTHER" id="PTHR11527">
    <property type="entry name" value="HEAT-SHOCK PROTEIN 20 FAMILY MEMBER"/>
    <property type="match status" value="1"/>
</dbReference>
<accession>A0A0H4PAQ2</accession>
<dbReference type="KEGG" id="camu:CA2015_1853"/>
<dbReference type="Gene3D" id="2.60.40.790">
    <property type="match status" value="1"/>
</dbReference>
<proteinExistence type="inferred from homology"/>
<dbReference type="EMBL" id="CP012040">
    <property type="protein sequence ID" value="AKP51284.1"/>
    <property type="molecule type" value="Genomic_DNA"/>
</dbReference>
<evidence type="ECO:0000313" key="4">
    <source>
        <dbReference type="EMBL" id="AKP51284.1"/>
    </source>
</evidence>
<sequence length="151" mass="17539">MTLIKTNGRKPQVPEFNNWLDQLFDVPSSFVLGNPEKRFNGNSPAVNIKENDNEFLLEVAAPGLKKEDFNISFEKNHLIISASKKSETEEKDETHKVKRTEFHYESFERSFLLEEDRVDVDQINAQYQDGILKLVIPKKEEDKRVKQITVS</sequence>
<dbReference type="OrthoDB" id="9814487at2"/>
<comment type="similarity">
    <text evidence="1 2">Belongs to the small heat shock protein (HSP20) family.</text>
</comment>
<evidence type="ECO:0000313" key="5">
    <source>
        <dbReference type="Proteomes" id="UP000036520"/>
    </source>
</evidence>
<protein>
    <submittedName>
        <fullName evidence="4">Small heat shock protein</fullName>
    </submittedName>
</protein>
<organism evidence="4 5">
    <name type="scientific">Cyclobacterium amurskyense</name>
    <dbReference type="NCBI Taxonomy" id="320787"/>
    <lineage>
        <taxon>Bacteria</taxon>
        <taxon>Pseudomonadati</taxon>
        <taxon>Bacteroidota</taxon>
        <taxon>Cytophagia</taxon>
        <taxon>Cytophagales</taxon>
        <taxon>Cyclobacteriaceae</taxon>
        <taxon>Cyclobacterium</taxon>
    </lineage>
</organism>
<evidence type="ECO:0000256" key="1">
    <source>
        <dbReference type="PROSITE-ProRule" id="PRU00285"/>
    </source>
</evidence>
<name>A0A0H4PAQ2_9BACT</name>
<dbReference type="STRING" id="320787.CA2015_1853"/>
<dbReference type="Pfam" id="PF00011">
    <property type="entry name" value="HSP20"/>
    <property type="match status" value="1"/>
</dbReference>
<gene>
    <name evidence="4" type="ORF">CA2015_1853</name>
</gene>
<evidence type="ECO:0000256" key="2">
    <source>
        <dbReference type="RuleBase" id="RU003616"/>
    </source>
</evidence>
<keyword evidence="5" id="KW-1185">Reference proteome</keyword>
<dbReference type="InterPro" id="IPR031107">
    <property type="entry name" value="Small_HSP"/>
</dbReference>
<dbReference type="SUPFAM" id="SSF49764">
    <property type="entry name" value="HSP20-like chaperones"/>
    <property type="match status" value="1"/>
</dbReference>
<dbReference type="AlphaFoldDB" id="A0A0H4PAQ2"/>